<dbReference type="InterPro" id="IPR014776">
    <property type="entry name" value="4pyrrole_Mease_sub2"/>
</dbReference>
<dbReference type="Gene3D" id="3.30.950.10">
    <property type="entry name" value="Methyltransferase, Cobalt-precorrin-4 Transmethylase, Domain 2"/>
    <property type="match status" value="1"/>
</dbReference>
<keyword evidence="8" id="KW-1185">Reference proteome</keyword>
<evidence type="ECO:0000256" key="3">
    <source>
        <dbReference type="ARBA" id="ARBA00022603"/>
    </source>
</evidence>
<dbReference type="EMBL" id="JAAJBT010000002">
    <property type="protein sequence ID" value="NHM01147.1"/>
    <property type="molecule type" value="Genomic_DNA"/>
</dbReference>
<dbReference type="SUPFAM" id="SSF53790">
    <property type="entry name" value="Tetrapyrrole methylase"/>
    <property type="match status" value="1"/>
</dbReference>
<keyword evidence="3 7" id="KW-0489">Methyltransferase</keyword>
<dbReference type="PANTHER" id="PTHR46111">
    <property type="entry name" value="RIBOSOMAL RNA SMALL SUBUNIT METHYLTRANSFERASE I"/>
    <property type="match status" value="1"/>
</dbReference>
<organism evidence="7 8">
    <name type="scientific">Flavobacterium difficile</name>
    <dbReference type="NCBI Taxonomy" id="2709659"/>
    <lineage>
        <taxon>Bacteria</taxon>
        <taxon>Pseudomonadati</taxon>
        <taxon>Bacteroidota</taxon>
        <taxon>Flavobacteriia</taxon>
        <taxon>Flavobacteriales</taxon>
        <taxon>Flavobacteriaceae</taxon>
        <taxon>Flavobacterium</taxon>
    </lineage>
</organism>
<keyword evidence="5" id="KW-0949">S-adenosyl-L-methionine</keyword>
<dbReference type="InterPro" id="IPR035996">
    <property type="entry name" value="4pyrrol_Methylase_sf"/>
</dbReference>
<dbReference type="InterPro" id="IPR008189">
    <property type="entry name" value="rRNA_ssu_MeTfrase_I"/>
</dbReference>
<gene>
    <name evidence="7" type="ORF">G4D72_03370</name>
</gene>
<dbReference type="CDD" id="cd11649">
    <property type="entry name" value="RsmI_like"/>
    <property type="match status" value="1"/>
</dbReference>
<dbReference type="RefSeq" id="WP_166076203.1">
    <property type="nucleotide sequence ID" value="NZ_JAAJBT010000002.1"/>
</dbReference>
<protein>
    <submittedName>
        <fullName evidence="7">SAM-dependent methyltransferase</fullName>
    </submittedName>
</protein>
<dbReference type="Gene3D" id="3.40.1010.10">
    <property type="entry name" value="Cobalt-precorrin-4 Transmethylase, Domain 1"/>
    <property type="match status" value="1"/>
</dbReference>
<keyword evidence="2" id="KW-0698">rRNA processing</keyword>
<evidence type="ECO:0000256" key="2">
    <source>
        <dbReference type="ARBA" id="ARBA00022552"/>
    </source>
</evidence>
<keyword evidence="4" id="KW-0808">Transferase</keyword>
<dbReference type="InterPro" id="IPR014777">
    <property type="entry name" value="4pyrrole_Mease_sub1"/>
</dbReference>
<dbReference type="InterPro" id="IPR000878">
    <property type="entry name" value="4pyrrol_Mease"/>
</dbReference>
<comment type="caution">
    <text evidence="7">The sequence shown here is derived from an EMBL/GenBank/DDBJ whole genome shotgun (WGS) entry which is preliminary data.</text>
</comment>
<evidence type="ECO:0000256" key="5">
    <source>
        <dbReference type="ARBA" id="ARBA00022691"/>
    </source>
</evidence>
<dbReference type="Pfam" id="PF00590">
    <property type="entry name" value="TP_methylase"/>
    <property type="match status" value="1"/>
</dbReference>
<dbReference type="Proteomes" id="UP000800984">
    <property type="component" value="Unassembled WGS sequence"/>
</dbReference>
<accession>A0ABX0I1S8</accession>
<feature type="domain" description="Tetrapyrrole methylase" evidence="6">
    <location>
        <begin position="48"/>
        <end position="223"/>
    </location>
</feature>
<sequence>MSTSAKLGTLYLIPCTLSNPGEITINPFDVIPAQVKNCVDAIDHYIVEHGKTARKFIKSIAPEKIQATLTLFELNKHTEVSEHYEMIKPLLNGINVGLMSEAGCPGVADPGAVIVKLAHEKGIKVVPLVGPSSILLALMASGMNGQSFAFTGYLPIDKNEKKSALRNLEKWSQEKNQAQIFMETPYRNNKFLEDILGTLHPQTNLCVACDITLPTEFIKTKTVNDWKKQKVDLHNRPCIFVIQKN</sequence>
<name>A0ABX0I1S8_9FLAO</name>
<dbReference type="PIRSF" id="PIRSF005917">
    <property type="entry name" value="MTase_YraL"/>
    <property type="match status" value="1"/>
</dbReference>
<reference evidence="7 8" key="1">
    <citation type="submission" date="2020-02" db="EMBL/GenBank/DDBJ databases">
        <authorList>
            <person name="Chen W.-M."/>
        </authorList>
    </citation>
    <scope>NUCLEOTIDE SEQUENCE [LARGE SCALE GENOMIC DNA]</scope>
    <source>
        <strain evidence="7 8">KDG-16</strain>
    </source>
</reference>
<dbReference type="GO" id="GO:0032259">
    <property type="term" value="P:methylation"/>
    <property type="evidence" value="ECO:0007669"/>
    <property type="project" value="UniProtKB-KW"/>
</dbReference>
<keyword evidence="1" id="KW-0963">Cytoplasm</keyword>
<evidence type="ECO:0000256" key="4">
    <source>
        <dbReference type="ARBA" id="ARBA00022679"/>
    </source>
</evidence>
<dbReference type="PANTHER" id="PTHR46111:SF2">
    <property type="entry name" value="SAM-DEPENDENT METHYLTRANSFERASE"/>
    <property type="match status" value="1"/>
</dbReference>
<proteinExistence type="predicted"/>
<evidence type="ECO:0000313" key="8">
    <source>
        <dbReference type="Proteomes" id="UP000800984"/>
    </source>
</evidence>
<evidence type="ECO:0000313" key="7">
    <source>
        <dbReference type="EMBL" id="NHM01147.1"/>
    </source>
</evidence>
<evidence type="ECO:0000256" key="1">
    <source>
        <dbReference type="ARBA" id="ARBA00022490"/>
    </source>
</evidence>
<evidence type="ECO:0000259" key="6">
    <source>
        <dbReference type="Pfam" id="PF00590"/>
    </source>
</evidence>
<dbReference type="GO" id="GO:0008168">
    <property type="term" value="F:methyltransferase activity"/>
    <property type="evidence" value="ECO:0007669"/>
    <property type="project" value="UniProtKB-KW"/>
</dbReference>